<organism evidence="1">
    <name type="scientific">uncultured Caudovirales phage</name>
    <dbReference type="NCBI Taxonomy" id="2100421"/>
    <lineage>
        <taxon>Viruses</taxon>
        <taxon>Duplodnaviria</taxon>
        <taxon>Heunggongvirae</taxon>
        <taxon>Uroviricota</taxon>
        <taxon>Caudoviricetes</taxon>
        <taxon>Peduoviridae</taxon>
        <taxon>Maltschvirus</taxon>
        <taxon>Maltschvirus maltsch</taxon>
    </lineage>
</organism>
<gene>
    <name evidence="1" type="ORF">UFOVP1071_142</name>
</gene>
<accession>A0A6J5QML5</accession>
<dbReference type="EMBL" id="LR797022">
    <property type="protein sequence ID" value="CAB4182095.1"/>
    <property type="molecule type" value="Genomic_DNA"/>
</dbReference>
<evidence type="ECO:0000313" key="1">
    <source>
        <dbReference type="EMBL" id="CAB4182095.1"/>
    </source>
</evidence>
<reference evidence="1" key="1">
    <citation type="submission" date="2020-05" db="EMBL/GenBank/DDBJ databases">
        <authorList>
            <person name="Chiriac C."/>
            <person name="Salcher M."/>
            <person name="Ghai R."/>
            <person name="Kavagutti S V."/>
        </authorList>
    </citation>
    <scope>NUCLEOTIDE SEQUENCE</scope>
</reference>
<proteinExistence type="predicted"/>
<protein>
    <submittedName>
        <fullName evidence="1">Uncharacterized protein</fullName>
    </submittedName>
</protein>
<name>A0A6J5QML5_9CAUD</name>
<sequence length="115" mass="12986">MKSFLDFINESTGPKELHQIGLNTSQLKTLQRHESFRTYVNSPSHPTVYAKLDEYDGGSGRTRNVIVTNSGNKHKMHVAITNRGKILGHTIYRKSDNPPRDAKVQWDHVKTVDGA</sequence>